<name>A0A0N0VED4_LEPPY</name>
<comment type="caution">
    <text evidence="2">The sequence shown here is derived from an EMBL/GenBank/DDBJ whole genome shotgun (WGS) entry which is preliminary data.</text>
</comment>
<dbReference type="OMA" id="CGHEENS"/>
<gene>
    <name evidence="2" type="ORF">ABB37_06763</name>
</gene>
<accession>A0A0N0VED4</accession>
<dbReference type="EMBL" id="LGTL01000015">
    <property type="protein sequence ID" value="KPA78002.1"/>
    <property type="molecule type" value="Genomic_DNA"/>
</dbReference>
<dbReference type="PANTHER" id="PTHR11188">
    <property type="entry name" value="ARRESTIN DOMAIN CONTAINING PROTEIN"/>
    <property type="match status" value="1"/>
</dbReference>
<dbReference type="InterPro" id="IPR014756">
    <property type="entry name" value="Ig_E-set"/>
</dbReference>
<dbReference type="InterPro" id="IPR050357">
    <property type="entry name" value="Arrestin_domain-protein"/>
</dbReference>
<dbReference type="GeneID" id="26907049"/>
<dbReference type="Proteomes" id="UP000037923">
    <property type="component" value="Unassembled WGS sequence"/>
</dbReference>
<evidence type="ECO:0000313" key="3">
    <source>
        <dbReference type="Proteomes" id="UP000037923"/>
    </source>
</evidence>
<evidence type="ECO:0000259" key="1">
    <source>
        <dbReference type="Pfam" id="PF00339"/>
    </source>
</evidence>
<dbReference type="VEuPathDB" id="TriTrypDB:LpyrH10_15_1730"/>
<sequence>MPFLEKDKIVISLSLERDGVMPGERVTGCVNVVVIEEIKFSTLRVHVVGEEMMYRRRERYNQLGPGGNSLYNSNGLYNNNNGLYNNNNQLYSTSSEIERSTHSIIDRYKTLLGQQTNHDRPGSFHLEPGNYSYPFSILLPTDLPPTYSVQECDYGGHIKYTVKAVVDIPMGFDGKAKAALMVYKMAPLSQVFAVRAAPVVVRPVCSEIGTIGCGGFFCGHEENSYLRTMVMITPNIAVLNRSVAATFPPSTAAVPRLLSKKGGVTGPAPPPIPVPSDPSVITVRVLVDNRTKSSAVAAAQVKLTQHLSYSGGIHHSFCLVNRVIGFESGVLRPGQSTAVDCSLNLGTGGGSTAAALPTFSAHYVRVWTSLEVTYPHVKADDTLYKRDLIHLVTGIDATNTASPV</sequence>
<proteinExistence type="predicted"/>
<dbReference type="RefSeq" id="XP_015656441.1">
    <property type="nucleotide sequence ID" value="XM_015805148.1"/>
</dbReference>
<dbReference type="InterPro" id="IPR014752">
    <property type="entry name" value="Arrestin-like_C"/>
</dbReference>
<dbReference type="GO" id="GO:0005737">
    <property type="term" value="C:cytoplasm"/>
    <property type="evidence" value="ECO:0007669"/>
    <property type="project" value="TreeGrafter"/>
</dbReference>
<organism evidence="2 3">
    <name type="scientific">Leptomonas pyrrhocoris</name>
    <name type="common">Firebug parasite</name>
    <dbReference type="NCBI Taxonomy" id="157538"/>
    <lineage>
        <taxon>Eukaryota</taxon>
        <taxon>Discoba</taxon>
        <taxon>Euglenozoa</taxon>
        <taxon>Kinetoplastea</taxon>
        <taxon>Metakinetoplastina</taxon>
        <taxon>Trypanosomatida</taxon>
        <taxon>Trypanosomatidae</taxon>
        <taxon>Leishmaniinae</taxon>
        <taxon>Leptomonas</taxon>
    </lineage>
</organism>
<feature type="domain" description="Arrestin-like N-terminal" evidence="1">
    <location>
        <begin position="21"/>
        <end position="185"/>
    </location>
</feature>
<keyword evidence="3" id="KW-1185">Reference proteome</keyword>
<dbReference type="SUPFAM" id="SSF81296">
    <property type="entry name" value="E set domains"/>
    <property type="match status" value="1"/>
</dbReference>
<reference evidence="2 3" key="1">
    <citation type="submission" date="2015-07" db="EMBL/GenBank/DDBJ databases">
        <title>High-quality genome of monoxenous trypanosomatid Leptomonas pyrrhocoris.</title>
        <authorList>
            <person name="Flegontov P."/>
            <person name="Butenko A."/>
            <person name="Firsov S."/>
            <person name="Vlcek C."/>
            <person name="Logacheva M.D."/>
            <person name="Field M."/>
            <person name="Filatov D."/>
            <person name="Flegontova O."/>
            <person name="Gerasimov E."/>
            <person name="Jackson A.P."/>
            <person name="Kelly S."/>
            <person name="Opperdoes F."/>
            <person name="O'Reilly A."/>
            <person name="Votypka J."/>
            <person name="Yurchenko V."/>
            <person name="Lukes J."/>
        </authorList>
    </citation>
    <scope>NUCLEOTIDE SEQUENCE [LARGE SCALE GENOMIC DNA]</scope>
    <source>
        <strain evidence="2">H10</strain>
    </source>
</reference>
<dbReference type="Pfam" id="PF00339">
    <property type="entry name" value="Arrestin_N"/>
    <property type="match status" value="1"/>
</dbReference>
<dbReference type="InterPro" id="IPR011021">
    <property type="entry name" value="Arrestin-like_N"/>
</dbReference>
<dbReference type="OrthoDB" id="260919at2759"/>
<dbReference type="AlphaFoldDB" id="A0A0N0VED4"/>
<dbReference type="Gene3D" id="2.60.40.640">
    <property type="match status" value="1"/>
</dbReference>
<dbReference type="GO" id="GO:0015031">
    <property type="term" value="P:protein transport"/>
    <property type="evidence" value="ECO:0007669"/>
    <property type="project" value="TreeGrafter"/>
</dbReference>
<protein>
    <recommendedName>
        <fullName evidence="1">Arrestin-like N-terminal domain-containing protein</fullName>
    </recommendedName>
</protein>
<dbReference type="PANTHER" id="PTHR11188:SF17">
    <property type="entry name" value="FI21816P1"/>
    <property type="match status" value="1"/>
</dbReference>
<evidence type="ECO:0000313" key="2">
    <source>
        <dbReference type="EMBL" id="KPA78002.1"/>
    </source>
</evidence>